<evidence type="ECO:0000313" key="3">
    <source>
        <dbReference type="Proteomes" id="UP000077684"/>
    </source>
</evidence>
<feature type="region of interest" description="Disordered" evidence="1">
    <location>
        <begin position="119"/>
        <end position="149"/>
    </location>
</feature>
<comment type="caution">
    <text evidence="2">The sequence shown here is derived from an EMBL/GenBank/DDBJ whole genome shotgun (WGS) entry which is preliminary data.</text>
</comment>
<dbReference type="AlphaFoldDB" id="A0A8X7N0V9"/>
<organism evidence="2 3">
    <name type="scientific">Tilletia controversa</name>
    <name type="common">dwarf bunt fungus</name>
    <dbReference type="NCBI Taxonomy" id="13291"/>
    <lineage>
        <taxon>Eukaryota</taxon>
        <taxon>Fungi</taxon>
        <taxon>Dikarya</taxon>
        <taxon>Basidiomycota</taxon>
        <taxon>Ustilaginomycotina</taxon>
        <taxon>Exobasidiomycetes</taxon>
        <taxon>Tilletiales</taxon>
        <taxon>Tilletiaceae</taxon>
        <taxon>Tilletia</taxon>
    </lineage>
</organism>
<dbReference type="Proteomes" id="UP000077684">
    <property type="component" value="Unassembled WGS sequence"/>
</dbReference>
<proteinExistence type="predicted"/>
<evidence type="ECO:0000313" key="2">
    <source>
        <dbReference type="EMBL" id="KAE8256089.1"/>
    </source>
</evidence>
<keyword evidence="3" id="KW-1185">Reference proteome</keyword>
<feature type="compositionally biased region" description="Polar residues" evidence="1">
    <location>
        <begin position="119"/>
        <end position="134"/>
    </location>
</feature>
<protein>
    <submittedName>
        <fullName evidence="2">Uncharacterized protein</fullName>
    </submittedName>
</protein>
<accession>A0A8X7N0V9</accession>
<reference evidence="2" key="1">
    <citation type="submission" date="2016-04" db="EMBL/GenBank/DDBJ databases">
        <authorList>
            <person name="Nguyen H.D."/>
            <person name="Samba Siva P."/>
            <person name="Cullis J."/>
            <person name="Levesque C.A."/>
            <person name="Hambleton S."/>
        </authorList>
    </citation>
    <scope>NUCLEOTIDE SEQUENCE</scope>
    <source>
        <strain evidence="2">DAOMC 236426</strain>
    </source>
</reference>
<gene>
    <name evidence="2" type="ORF">A4X06_0g84</name>
</gene>
<reference evidence="2" key="2">
    <citation type="journal article" date="2019" name="IMA Fungus">
        <title>Genome sequencing and comparison of five Tilletia species to identify candidate genes for the detection of regulated species infecting wheat.</title>
        <authorList>
            <person name="Nguyen H.D.T."/>
            <person name="Sultana T."/>
            <person name="Kesanakurti P."/>
            <person name="Hambleton S."/>
        </authorList>
    </citation>
    <scope>NUCLEOTIDE SEQUENCE</scope>
    <source>
        <strain evidence="2">DAOMC 236426</strain>
    </source>
</reference>
<name>A0A8X7N0V9_9BASI</name>
<evidence type="ECO:0000256" key="1">
    <source>
        <dbReference type="SAM" id="MobiDB-lite"/>
    </source>
</evidence>
<sequence length="149" mass="15210">MFRVLYGGELNARSIGPLHISAKAWAGGDGFCALAPDAGDGWSRTLVLLALGHFARMLSVSHTLPATALRTIIILAIRQLNLDVHFCQAASLAEAAAAAARAEAEAAEAARSAYIGQAGPSTLPGTSGATSLPSTLDYDAGAESGFEAE</sequence>
<dbReference type="EMBL" id="LWDE02000004">
    <property type="protein sequence ID" value="KAE8256089.1"/>
    <property type="molecule type" value="Genomic_DNA"/>
</dbReference>